<dbReference type="InterPro" id="IPR000595">
    <property type="entry name" value="cNMP-bd_dom"/>
</dbReference>
<dbReference type="PROSITE" id="PS51063">
    <property type="entry name" value="HTH_CRP_2"/>
    <property type="match status" value="1"/>
</dbReference>
<evidence type="ECO:0000259" key="5">
    <source>
        <dbReference type="PROSITE" id="PS51063"/>
    </source>
</evidence>
<dbReference type="Pfam" id="PF13545">
    <property type="entry name" value="HTH_Crp_2"/>
    <property type="match status" value="1"/>
</dbReference>
<dbReference type="CDD" id="cd00038">
    <property type="entry name" value="CAP_ED"/>
    <property type="match status" value="1"/>
</dbReference>
<name>A0A1M7LXU7_RUMFL</name>
<sequence>MNTELLLKTAMFVNFSREELETALMAMELRVRSYRKGTNILSAGTMTNDLCIVADGSVSVESSDTRSERKVLSIIMKGQTFAAAYAMLPDEPLLVDYCANEDCSVLFLDMSRLADRNEEWAVKLRNNLLMVSLRNELMLSERSYHTASKSARGRIMAYLGTVALQTGKSEFDIPYDRQQMADHLNLERTALSKELSRMRAEGMIDYCKNHFVIFSGK</sequence>
<dbReference type="GO" id="GO:0006355">
    <property type="term" value="P:regulation of DNA-templated transcription"/>
    <property type="evidence" value="ECO:0007669"/>
    <property type="project" value="InterPro"/>
</dbReference>
<gene>
    <name evidence="6" type="ORF">SAMN04487860_11648</name>
</gene>
<feature type="domain" description="HTH crp-type" evidence="5">
    <location>
        <begin position="149"/>
        <end position="217"/>
    </location>
</feature>
<dbReference type="InterPro" id="IPR012318">
    <property type="entry name" value="HTH_CRP"/>
</dbReference>
<dbReference type="Gene3D" id="2.60.120.10">
    <property type="entry name" value="Jelly Rolls"/>
    <property type="match status" value="1"/>
</dbReference>
<evidence type="ECO:0000256" key="3">
    <source>
        <dbReference type="ARBA" id="ARBA00023163"/>
    </source>
</evidence>
<keyword evidence="1" id="KW-0805">Transcription regulation</keyword>
<dbReference type="EMBL" id="FRCT01000016">
    <property type="protein sequence ID" value="SHM82648.1"/>
    <property type="molecule type" value="Genomic_DNA"/>
</dbReference>
<reference evidence="6 7" key="1">
    <citation type="submission" date="2016-11" db="EMBL/GenBank/DDBJ databases">
        <authorList>
            <person name="Jaros S."/>
            <person name="Januszkiewicz K."/>
            <person name="Wedrychowicz H."/>
        </authorList>
    </citation>
    <scope>NUCLEOTIDE SEQUENCE [LARGE SCALE GENOMIC DNA]</scope>
    <source>
        <strain evidence="6 7">Y1</strain>
    </source>
</reference>
<evidence type="ECO:0000256" key="1">
    <source>
        <dbReference type="ARBA" id="ARBA00023015"/>
    </source>
</evidence>
<keyword evidence="6" id="KW-0418">Kinase</keyword>
<dbReference type="GO" id="GO:0016301">
    <property type="term" value="F:kinase activity"/>
    <property type="evidence" value="ECO:0007669"/>
    <property type="project" value="UniProtKB-KW"/>
</dbReference>
<dbReference type="InterPro" id="IPR036390">
    <property type="entry name" value="WH_DNA-bd_sf"/>
</dbReference>
<protein>
    <submittedName>
        <fullName evidence="6">cAMP-binding domain of CRP or a regulatory subunit of cAMP-dependent protein kinases</fullName>
    </submittedName>
</protein>
<keyword evidence="6" id="KW-0808">Transferase</keyword>
<organism evidence="6 7">
    <name type="scientific">Ruminococcus flavefaciens</name>
    <dbReference type="NCBI Taxonomy" id="1265"/>
    <lineage>
        <taxon>Bacteria</taxon>
        <taxon>Bacillati</taxon>
        <taxon>Bacillota</taxon>
        <taxon>Clostridia</taxon>
        <taxon>Eubacteriales</taxon>
        <taxon>Oscillospiraceae</taxon>
        <taxon>Ruminococcus</taxon>
    </lineage>
</organism>
<dbReference type="SUPFAM" id="SSF46785">
    <property type="entry name" value="Winged helix' DNA-binding domain"/>
    <property type="match status" value="1"/>
</dbReference>
<dbReference type="SMART" id="SM00100">
    <property type="entry name" value="cNMP"/>
    <property type="match status" value="1"/>
</dbReference>
<keyword evidence="2" id="KW-0238">DNA-binding</keyword>
<evidence type="ECO:0000313" key="6">
    <source>
        <dbReference type="EMBL" id="SHM82648.1"/>
    </source>
</evidence>
<accession>A0A1M7LXU7</accession>
<proteinExistence type="predicted"/>
<dbReference type="Pfam" id="PF00027">
    <property type="entry name" value="cNMP_binding"/>
    <property type="match status" value="1"/>
</dbReference>
<dbReference type="GO" id="GO:0003677">
    <property type="term" value="F:DNA binding"/>
    <property type="evidence" value="ECO:0007669"/>
    <property type="project" value="UniProtKB-KW"/>
</dbReference>
<dbReference type="InterPro" id="IPR018490">
    <property type="entry name" value="cNMP-bd_dom_sf"/>
</dbReference>
<dbReference type="InterPro" id="IPR014710">
    <property type="entry name" value="RmlC-like_jellyroll"/>
</dbReference>
<dbReference type="AlphaFoldDB" id="A0A1M7LXU7"/>
<dbReference type="RefSeq" id="WP_072952123.1">
    <property type="nucleotide sequence ID" value="NZ_FRCT01000016.1"/>
</dbReference>
<evidence type="ECO:0000313" key="7">
    <source>
        <dbReference type="Proteomes" id="UP000184394"/>
    </source>
</evidence>
<evidence type="ECO:0000256" key="2">
    <source>
        <dbReference type="ARBA" id="ARBA00023125"/>
    </source>
</evidence>
<dbReference type="Proteomes" id="UP000184394">
    <property type="component" value="Unassembled WGS sequence"/>
</dbReference>
<feature type="domain" description="Cyclic nucleotide-binding" evidence="4">
    <location>
        <begin position="11"/>
        <end position="113"/>
    </location>
</feature>
<dbReference type="OrthoDB" id="9774616at2"/>
<evidence type="ECO:0000259" key="4">
    <source>
        <dbReference type="PROSITE" id="PS50042"/>
    </source>
</evidence>
<keyword evidence="3" id="KW-0804">Transcription</keyword>
<dbReference type="PROSITE" id="PS50042">
    <property type="entry name" value="CNMP_BINDING_3"/>
    <property type="match status" value="1"/>
</dbReference>
<dbReference type="SUPFAM" id="SSF51206">
    <property type="entry name" value="cAMP-binding domain-like"/>
    <property type="match status" value="1"/>
</dbReference>